<accession>A0A176VS88</accession>
<sequence>MSRRFCIDDMWSFSPYTQFIERSEAFMAEGKATKVADPFGRRSRGLFAGRACAADEGGQRRARERVRRCEVSCAVGSAVEVLQIDPCWLRYFGFIRIGLSEEEEAEVPERGSRRADLKREEGPINLVEAHFGAKRRGYPSIDHPRGSRASSRVAVHTFPLCPLDVAESSLVTFPISSGLHLWGKVVKEELEARRGSKMMSSAQLRLMSDLKAIRQEPPEGCSASPYGEENLFVWGATIFGPDETPWEGGIFSLRLIFGEHYPEKPPRVRFTSDVFHPNVYSDGTLCMDIIQDAWSPCHNICTILTSIQSLLTDPNPASPANPEAASLYQNDILAYNRLHTLASGRISVQQYRKEKHGVNSCLSSFATSKIFMWYVHWQHCTITMESYPIGRGWATKQQQHLHLDRPVDGLDDSSPREISSDPQRDKQDNALPPSRRSELICSFPSTALYVVNLQRVQFVEHSQREYQPILYLITDSE</sequence>
<dbReference type="InterPro" id="IPR050113">
    <property type="entry name" value="Ub_conjugating_enzyme"/>
</dbReference>
<dbReference type="InterPro" id="IPR000608">
    <property type="entry name" value="UBC"/>
</dbReference>
<dbReference type="PANTHER" id="PTHR24067">
    <property type="entry name" value="UBIQUITIN-CONJUGATING ENZYME E2"/>
    <property type="match status" value="1"/>
</dbReference>
<evidence type="ECO:0000259" key="2">
    <source>
        <dbReference type="PROSITE" id="PS50127"/>
    </source>
</evidence>
<dbReference type="Pfam" id="PF00179">
    <property type="entry name" value="UQ_con"/>
    <property type="match status" value="1"/>
</dbReference>
<evidence type="ECO:0000256" key="1">
    <source>
        <dbReference type="SAM" id="MobiDB-lite"/>
    </source>
</evidence>
<dbReference type="Proteomes" id="UP000077202">
    <property type="component" value="Unassembled WGS sequence"/>
</dbReference>
<reference evidence="3" key="1">
    <citation type="submission" date="2016-03" db="EMBL/GenBank/DDBJ databases">
        <title>Mechanisms controlling the formation of the plant cell surface in tip-growing cells are functionally conserved among land plants.</title>
        <authorList>
            <person name="Honkanen S."/>
            <person name="Jones V.A."/>
            <person name="Morieri G."/>
            <person name="Champion C."/>
            <person name="Hetherington A.J."/>
            <person name="Kelly S."/>
            <person name="Saint-Marcoux D."/>
            <person name="Proust H."/>
            <person name="Prescott H."/>
            <person name="Dolan L."/>
        </authorList>
    </citation>
    <scope>NUCLEOTIDE SEQUENCE [LARGE SCALE GENOMIC DNA]</scope>
    <source>
        <tissue evidence="3">Whole gametophyte</tissue>
    </source>
</reference>
<evidence type="ECO:0000313" key="3">
    <source>
        <dbReference type="EMBL" id="OAE23709.1"/>
    </source>
</evidence>
<dbReference type="FunFam" id="3.10.110.10:FF:000090">
    <property type="entry name" value="Ubiquitin-conjugating enzyme E2-17 kDa"/>
    <property type="match status" value="1"/>
</dbReference>
<feature type="region of interest" description="Disordered" evidence="1">
    <location>
        <begin position="405"/>
        <end position="435"/>
    </location>
</feature>
<dbReference type="AlphaFoldDB" id="A0A176VS88"/>
<dbReference type="SUPFAM" id="SSF54495">
    <property type="entry name" value="UBC-like"/>
    <property type="match status" value="1"/>
</dbReference>
<protein>
    <recommendedName>
        <fullName evidence="2">UBC core domain-containing protein</fullName>
    </recommendedName>
</protein>
<dbReference type="Gene3D" id="3.10.110.10">
    <property type="entry name" value="Ubiquitin Conjugating Enzyme"/>
    <property type="match status" value="1"/>
</dbReference>
<comment type="caution">
    <text evidence="3">The sequence shown here is derived from an EMBL/GenBank/DDBJ whole genome shotgun (WGS) entry which is preliminary data.</text>
</comment>
<gene>
    <name evidence="3" type="ORF">AXG93_2253s1200</name>
</gene>
<evidence type="ECO:0000313" key="4">
    <source>
        <dbReference type="Proteomes" id="UP000077202"/>
    </source>
</evidence>
<dbReference type="PROSITE" id="PS50127">
    <property type="entry name" value="UBC_2"/>
    <property type="match status" value="1"/>
</dbReference>
<dbReference type="SMART" id="SM00212">
    <property type="entry name" value="UBCc"/>
    <property type="match status" value="1"/>
</dbReference>
<dbReference type="CDD" id="cd23790">
    <property type="entry name" value="UBCc_UBE2A_2B"/>
    <property type="match status" value="1"/>
</dbReference>
<feature type="compositionally biased region" description="Basic and acidic residues" evidence="1">
    <location>
        <begin position="405"/>
        <end position="428"/>
    </location>
</feature>
<name>A0A176VS88_MARPO</name>
<keyword evidence="4" id="KW-1185">Reference proteome</keyword>
<organism evidence="3 4">
    <name type="scientific">Marchantia polymorpha subsp. ruderalis</name>
    <dbReference type="NCBI Taxonomy" id="1480154"/>
    <lineage>
        <taxon>Eukaryota</taxon>
        <taxon>Viridiplantae</taxon>
        <taxon>Streptophyta</taxon>
        <taxon>Embryophyta</taxon>
        <taxon>Marchantiophyta</taxon>
        <taxon>Marchantiopsida</taxon>
        <taxon>Marchantiidae</taxon>
        <taxon>Marchantiales</taxon>
        <taxon>Marchantiaceae</taxon>
        <taxon>Marchantia</taxon>
    </lineage>
</organism>
<proteinExistence type="predicted"/>
<dbReference type="InterPro" id="IPR016135">
    <property type="entry name" value="UBQ-conjugating_enzyme/RWD"/>
</dbReference>
<feature type="domain" description="UBC core" evidence="2">
    <location>
        <begin position="201"/>
        <end position="353"/>
    </location>
</feature>
<dbReference type="EMBL" id="LVLJ01002791">
    <property type="protein sequence ID" value="OAE23709.1"/>
    <property type="molecule type" value="Genomic_DNA"/>
</dbReference>